<dbReference type="Proteomes" id="UP000561066">
    <property type="component" value="Unassembled WGS sequence"/>
</dbReference>
<organism evidence="1 2">
    <name type="scientific">Gluconacetobacter johannae</name>
    <dbReference type="NCBI Taxonomy" id="112140"/>
    <lineage>
        <taxon>Bacteria</taxon>
        <taxon>Pseudomonadati</taxon>
        <taxon>Pseudomonadota</taxon>
        <taxon>Alphaproteobacteria</taxon>
        <taxon>Acetobacterales</taxon>
        <taxon>Acetobacteraceae</taxon>
        <taxon>Gluconacetobacter</taxon>
    </lineage>
</organism>
<proteinExistence type="predicted"/>
<sequence>MDKYASRIVVDLLRPDDIALLYPLVRSAFPAMDRSLWMRTARRAARPGPRLRQGMLVARHGAGGFPCGLISFHCDADMRFGRVLTAEHFIVLTFGDDGAVLDAFLPALDALARQARCGAVRTMIPGAAPALRAGLAARGHREAGAVTVRLVADPPAGAS</sequence>
<dbReference type="RefSeq" id="WP_182940505.1">
    <property type="nucleotide sequence ID" value="NZ_JABEQH010000002.1"/>
</dbReference>
<evidence type="ECO:0000313" key="1">
    <source>
        <dbReference type="EMBL" id="MBB2174636.1"/>
    </source>
</evidence>
<accession>A0A7W4J4U9</accession>
<evidence type="ECO:0000313" key="2">
    <source>
        <dbReference type="Proteomes" id="UP000561066"/>
    </source>
</evidence>
<reference evidence="1 2" key="1">
    <citation type="submission" date="2020-04" db="EMBL/GenBank/DDBJ databases">
        <title>Description of novel Gluconacetobacter.</title>
        <authorList>
            <person name="Sombolestani A."/>
        </authorList>
    </citation>
    <scope>NUCLEOTIDE SEQUENCE [LARGE SCALE GENOMIC DNA]</scope>
    <source>
        <strain evidence="1 2">LMG 21312</strain>
    </source>
</reference>
<name>A0A7W4J4U9_9PROT</name>
<gene>
    <name evidence="1" type="ORF">HLH21_01690</name>
</gene>
<keyword evidence="2" id="KW-1185">Reference proteome</keyword>
<comment type="caution">
    <text evidence="1">The sequence shown here is derived from an EMBL/GenBank/DDBJ whole genome shotgun (WGS) entry which is preliminary data.</text>
</comment>
<protein>
    <submittedName>
        <fullName evidence="1">Uncharacterized protein</fullName>
    </submittedName>
</protein>
<dbReference type="AlphaFoldDB" id="A0A7W4J4U9"/>
<dbReference type="EMBL" id="JABEQH010000002">
    <property type="protein sequence ID" value="MBB2174636.1"/>
    <property type="molecule type" value="Genomic_DNA"/>
</dbReference>